<dbReference type="AlphaFoldDB" id="A0A5C6P7W9"/>
<sequence>MAGKPVSPKVLRINFSVEKEWLGDNTVQQILRNYRTIVIHLNLRGCTSLNWPSFQSISECPTFQPNLRPPF</sequence>
<comment type="caution">
    <text evidence="1">The sequence shown here is derived from an EMBL/GenBank/DDBJ whole genome shotgun (WGS) entry which is preliminary data.</text>
</comment>
<accession>A0A5C6P7W9</accession>
<protein>
    <submittedName>
        <fullName evidence="1">Uncharacterized protein</fullName>
    </submittedName>
</protein>
<name>A0A5C6P7W9_9TELE</name>
<evidence type="ECO:0000313" key="1">
    <source>
        <dbReference type="EMBL" id="TWW75515.1"/>
    </source>
</evidence>
<reference evidence="1 2" key="1">
    <citation type="submission" date="2019-04" db="EMBL/GenBank/DDBJ databases">
        <title>Chromosome genome assembly for Takifugu flavidus.</title>
        <authorList>
            <person name="Xiao S."/>
        </authorList>
    </citation>
    <scope>NUCLEOTIDE SEQUENCE [LARGE SCALE GENOMIC DNA]</scope>
    <source>
        <strain evidence="1">HTHZ2018</strain>
        <tissue evidence="1">Muscle</tissue>
    </source>
</reference>
<evidence type="ECO:0000313" key="2">
    <source>
        <dbReference type="Proteomes" id="UP000324091"/>
    </source>
</evidence>
<organism evidence="1 2">
    <name type="scientific">Takifugu flavidus</name>
    <name type="common">sansaifugu</name>
    <dbReference type="NCBI Taxonomy" id="433684"/>
    <lineage>
        <taxon>Eukaryota</taxon>
        <taxon>Metazoa</taxon>
        <taxon>Chordata</taxon>
        <taxon>Craniata</taxon>
        <taxon>Vertebrata</taxon>
        <taxon>Euteleostomi</taxon>
        <taxon>Actinopterygii</taxon>
        <taxon>Neopterygii</taxon>
        <taxon>Teleostei</taxon>
        <taxon>Neoteleostei</taxon>
        <taxon>Acanthomorphata</taxon>
        <taxon>Eupercaria</taxon>
        <taxon>Tetraodontiformes</taxon>
        <taxon>Tetradontoidea</taxon>
        <taxon>Tetraodontidae</taxon>
        <taxon>Takifugu</taxon>
    </lineage>
</organism>
<dbReference type="EMBL" id="RHFK02000005">
    <property type="protein sequence ID" value="TWW75515.1"/>
    <property type="molecule type" value="Genomic_DNA"/>
</dbReference>
<keyword evidence="2" id="KW-1185">Reference proteome</keyword>
<dbReference type="Proteomes" id="UP000324091">
    <property type="component" value="Chromosome 13"/>
</dbReference>
<proteinExistence type="predicted"/>
<gene>
    <name evidence="1" type="ORF">D4764_13G0001770</name>
</gene>